<proteinExistence type="inferred from homology"/>
<dbReference type="Gene3D" id="4.10.320.10">
    <property type="entry name" value="E3-binding domain"/>
    <property type="match status" value="1"/>
</dbReference>
<feature type="region of interest" description="Disordered" evidence="7">
    <location>
        <begin position="464"/>
        <end position="497"/>
    </location>
</feature>
<dbReference type="SUPFAM" id="SSF52777">
    <property type="entry name" value="CoA-dependent acyltransferases"/>
    <property type="match status" value="1"/>
</dbReference>
<keyword evidence="4 6" id="KW-0450">Lipoyl</keyword>
<evidence type="ECO:0000256" key="1">
    <source>
        <dbReference type="ARBA" id="ARBA00001938"/>
    </source>
</evidence>
<keyword evidence="5 6" id="KW-0012">Acyltransferase</keyword>
<organism evidence="10 11">
    <name type="scientific">Corynebacterium jeddahense</name>
    <dbReference type="NCBI Taxonomy" id="1414719"/>
    <lineage>
        <taxon>Bacteria</taxon>
        <taxon>Bacillati</taxon>
        <taxon>Actinomycetota</taxon>
        <taxon>Actinomycetes</taxon>
        <taxon>Mycobacteriales</taxon>
        <taxon>Corynebacteriaceae</taxon>
        <taxon>Corynebacterium</taxon>
    </lineage>
</organism>
<dbReference type="Pfam" id="PF00198">
    <property type="entry name" value="2-oxoacid_dh"/>
    <property type="match status" value="1"/>
</dbReference>
<evidence type="ECO:0000259" key="8">
    <source>
        <dbReference type="PROSITE" id="PS50968"/>
    </source>
</evidence>
<evidence type="ECO:0000256" key="6">
    <source>
        <dbReference type="RuleBase" id="RU003423"/>
    </source>
</evidence>
<comment type="similarity">
    <text evidence="2 6">Belongs to the 2-oxoacid dehydrogenase family.</text>
</comment>
<feature type="compositionally biased region" description="Acidic residues" evidence="7">
    <location>
        <begin position="344"/>
        <end position="356"/>
    </location>
</feature>
<dbReference type="InterPro" id="IPR000089">
    <property type="entry name" value="Biotin_lipoyl"/>
</dbReference>
<feature type="region of interest" description="Disordered" evidence="7">
    <location>
        <begin position="206"/>
        <end position="279"/>
    </location>
</feature>
<feature type="domain" description="Lipoyl-binding" evidence="8">
    <location>
        <begin position="131"/>
        <end position="206"/>
    </location>
</feature>
<dbReference type="SUPFAM" id="SSF51230">
    <property type="entry name" value="Single hybrid motif"/>
    <property type="match status" value="3"/>
</dbReference>
<dbReference type="NCBIfam" id="NF008814">
    <property type="entry name" value="PRK11854.1"/>
    <property type="match status" value="1"/>
</dbReference>
<evidence type="ECO:0000313" key="10">
    <source>
        <dbReference type="EMBL" id="WCZ39282.1"/>
    </source>
</evidence>
<dbReference type="Proteomes" id="UP001218071">
    <property type="component" value="Chromosome"/>
</dbReference>
<dbReference type="Pfam" id="PF02817">
    <property type="entry name" value="E3_binding"/>
    <property type="match status" value="1"/>
</dbReference>
<evidence type="ECO:0000313" key="11">
    <source>
        <dbReference type="Proteomes" id="UP001218071"/>
    </source>
</evidence>
<feature type="region of interest" description="Disordered" evidence="7">
    <location>
        <begin position="75"/>
        <end position="148"/>
    </location>
</feature>
<dbReference type="EMBL" id="CP063194">
    <property type="protein sequence ID" value="WCZ39282.1"/>
    <property type="molecule type" value="Genomic_DNA"/>
</dbReference>
<keyword evidence="11" id="KW-1185">Reference proteome</keyword>
<evidence type="ECO:0000256" key="5">
    <source>
        <dbReference type="ARBA" id="ARBA00023315"/>
    </source>
</evidence>
<gene>
    <name evidence="10" type="primary">aceF</name>
    <name evidence="10" type="ORF">CJEDD_08445</name>
</gene>
<dbReference type="InterPro" id="IPR001078">
    <property type="entry name" value="2-oxoacid_DH_actylTfrase"/>
</dbReference>
<protein>
    <recommendedName>
        <fullName evidence="6">Dihydrolipoamide acetyltransferase component of pyruvate dehydrogenase complex</fullName>
        <ecNumber evidence="6">2.3.1.-</ecNumber>
    </recommendedName>
</protein>
<dbReference type="RefSeq" id="WP_042405609.1">
    <property type="nucleotide sequence ID" value="NZ_CBYN010000016.1"/>
</dbReference>
<feature type="compositionally biased region" description="Acidic residues" evidence="7">
    <location>
        <begin position="78"/>
        <end position="91"/>
    </location>
</feature>
<dbReference type="InterPro" id="IPR003016">
    <property type="entry name" value="2-oxoA_DH_lipoyl-BS"/>
</dbReference>
<evidence type="ECO:0000256" key="3">
    <source>
        <dbReference type="ARBA" id="ARBA00022679"/>
    </source>
</evidence>
<dbReference type="CDD" id="cd06849">
    <property type="entry name" value="lipoyl_domain"/>
    <property type="match status" value="3"/>
</dbReference>
<accession>A0ABY7ULD4</accession>
<name>A0ABY7ULD4_9CORY</name>
<sequence>MAHSVEMPELGESVTEGTITTWLKEVGDTVEVDEPLLEVSTDKVDTEIPSPVAGVILEIKADEDDTVEIGDVIAIIGDEGEEADSSDDADKDENKKDSDDDAKDAEVDKKTEKKEEKPAKKSSGKKASGDATDVEMPELGESVTEGTITTWLKEVGDEVEVDEPLLEVSTDKVDTEIPSPVAGTLIEILAEEDDTVEVGDVIARIGDADAAGSADADEDDDDVADADEEVEDDNSAEGEGDNPEDAPKKSEKKSSSKNKKGSGEGTKVEMPELGESVTEGTITTWLKEVGDLVEVDEPLLEVSTDKVDTEIPSPVEGTLIKILAEEDDTVEVGQAIAIIGDAEAAADEDDDDDADDAKESKSTDADTEDVEADAKDAEEAEETEESKEEPKQDEKKPEKKAEKSEGDSKNASAKVNNGDNVPYVTPLVRKLADKHGVDLSTVEGTGVGGRIRKQDVLAAVEGGKAEGAAKGADSKAVTSEAEKAKGPRSNWSTKSVDPAKAELIGTTQRVNRIREITAAKMVESLQTTAQLTHVQEVDVTRVAELRKKVKPAFVEKHGVNITYLAFFVKAAAEALVSHPNVNASYDADAKEITYHSDVNIGIAVDTPQGLLVPVIKKVQDMNLADIAKAIADLAERARNKKLRPDDLSGATFTVTNIGSEGALLDTPVLTPPQAGILGTAAIEKRPVIVTEDGIDSIAIRQMCYLPFTYDHQLIDGADAGRFVTTIKDRIEQGDFEADLDV</sequence>
<evidence type="ECO:0000259" key="9">
    <source>
        <dbReference type="PROSITE" id="PS51826"/>
    </source>
</evidence>
<dbReference type="GO" id="GO:0004742">
    <property type="term" value="F:dihydrolipoyllysine-residue acetyltransferase activity"/>
    <property type="evidence" value="ECO:0007669"/>
    <property type="project" value="UniProtKB-EC"/>
</dbReference>
<feature type="region of interest" description="Disordered" evidence="7">
    <location>
        <begin position="341"/>
        <end position="422"/>
    </location>
</feature>
<dbReference type="PROSITE" id="PS00189">
    <property type="entry name" value="LIPOYL"/>
    <property type="match status" value="3"/>
</dbReference>
<dbReference type="PANTHER" id="PTHR43178:SF5">
    <property type="entry name" value="LIPOAMIDE ACYLTRANSFERASE COMPONENT OF BRANCHED-CHAIN ALPHA-KETO ACID DEHYDROGENASE COMPLEX, MITOCHONDRIAL"/>
    <property type="match status" value="1"/>
</dbReference>
<feature type="compositionally biased region" description="Basic and acidic residues" evidence="7">
    <location>
        <begin position="92"/>
        <end position="119"/>
    </location>
</feature>
<evidence type="ECO:0000256" key="2">
    <source>
        <dbReference type="ARBA" id="ARBA00007317"/>
    </source>
</evidence>
<dbReference type="InterPro" id="IPR050743">
    <property type="entry name" value="2-oxoacid_DH_E2_comp"/>
</dbReference>
<dbReference type="InterPro" id="IPR014276">
    <property type="entry name" value="2-oxoglutarate_DH_E2"/>
</dbReference>
<evidence type="ECO:0000256" key="7">
    <source>
        <dbReference type="SAM" id="MobiDB-lite"/>
    </source>
</evidence>
<keyword evidence="3 6" id="KW-0808">Transferase</keyword>
<feature type="domain" description="Lipoyl-binding" evidence="8">
    <location>
        <begin position="2"/>
        <end position="77"/>
    </location>
</feature>
<dbReference type="EC" id="2.3.1.-" evidence="6"/>
<feature type="compositionally biased region" description="Acidic residues" evidence="7">
    <location>
        <begin position="378"/>
        <end position="387"/>
    </location>
</feature>
<dbReference type="PROSITE" id="PS51826">
    <property type="entry name" value="PSBD"/>
    <property type="match status" value="1"/>
</dbReference>
<dbReference type="Gene3D" id="3.30.559.10">
    <property type="entry name" value="Chloramphenicol acetyltransferase-like domain"/>
    <property type="match status" value="1"/>
</dbReference>
<dbReference type="InterPro" id="IPR011053">
    <property type="entry name" value="Single_hybrid_motif"/>
</dbReference>
<dbReference type="Pfam" id="PF00364">
    <property type="entry name" value="Biotin_lipoyl"/>
    <property type="match status" value="3"/>
</dbReference>
<keyword evidence="10" id="KW-0670">Pyruvate</keyword>
<feature type="compositionally biased region" description="Acidic residues" evidence="7">
    <location>
        <begin position="215"/>
        <end position="244"/>
    </location>
</feature>
<comment type="cofactor">
    <cofactor evidence="1 6">
        <name>(R)-lipoate</name>
        <dbReference type="ChEBI" id="CHEBI:83088"/>
    </cofactor>
</comment>
<feature type="compositionally biased region" description="Basic and acidic residues" evidence="7">
    <location>
        <begin position="388"/>
        <end position="408"/>
    </location>
</feature>
<dbReference type="PROSITE" id="PS50968">
    <property type="entry name" value="BIOTINYL_LIPOYL"/>
    <property type="match status" value="3"/>
</dbReference>
<dbReference type="Gene3D" id="2.40.50.100">
    <property type="match status" value="3"/>
</dbReference>
<dbReference type="SUPFAM" id="SSF47005">
    <property type="entry name" value="Peripheral subunit-binding domain of 2-oxo acid dehydrogenase complex"/>
    <property type="match status" value="1"/>
</dbReference>
<dbReference type="PANTHER" id="PTHR43178">
    <property type="entry name" value="DIHYDROLIPOAMIDE ACETYLTRANSFERASE COMPONENT OF PYRUVATE DEHYDROGENASE COMPLEX"/>
    <property type="match status" value="1"/>
</dbReference>
<dbReference type="InterPro" id="IPR036625">
    <property type="entry name" value="E3-bd_dom_sf"/>
</dbReference>
<feature type="compositionally biased region" description="Basic and acidic residues" evidence="7">
    <location>
        <begin position="245"/>
        <end position="254"/>
    </location>
</feature>
<dbReference type="InterPro" id="IPR023213">
    <property type="entry name" value="CAT-like_dom_sf"/>
</dbReference>
<dbReference type="NCBIfam" id="TIGR02927">
    <property type="entry name" value="SucB_Actino"/>
    <property type="match status" value="1"/>
</dbReference>
<evidence type="ECO:0000256" key="4">
    <source>
        <dbReference type="ARBA" id="ARBA00022823"/>
    </source>
</evidence>
<dbReference type="InterPro" id="IPR004167">
    <property type="entry name" value="PSBD"/>
</dbReference>
<reference evidence="10 11" key="1">
    <citation type="submission" date="2020-10" db="EMBL/GenBank/DDBJ databases">
        <title>Complete genome sequence of Corynebacterium jeddahense DSM 45997, type strain of Corynebacterium jeddahense.</title>
        <authorList>
            <person name="Busche T."/>
            <person name="Kalinowski J."/>
            <person name="Ruckert C."/>
        </authorList>
    </citation>
    <scope>NUCLEOTIDE SEQUENCE [LARGE SCALE GENOMIC DNA]</scope>
    <source>
        <strain evidence="10 11">DSM 45997</strain>
    </source>
</reference>
<feature type="domain" description="Peripheral subunit-binding (PSBD)" evidence="9">
    <location>
        <begin position="423"/>
        <end position="460"/>
    </location>
</feature>
<feature type="domain" description="Lipoyl-binding" evidence="8">
    <location>
        <begin position="265"/>
        <end position="340"/>
    </location>
</feature>
<feature type="compositionally biased region" description="Polar residues" evidence="7">
    <location>
        <begin position="409"/>
        <end position="419"/>
    </location>
</feature>